<organism evidence="10 11">
    <name type="scientific">Parapedobacter pyrenivorans</name>
    <dbReference type="NCBI Taxonomy" id="1305674"/>
    <lineage>
        <taxon>Bacteria</taxon>
        <taxon>Pseudomonadati</taxon>
        <taxon>Bacteroidota</taxon>
        <taxon>Sphingobacteriia</taxon>
        <taxon>Sphingobacteriales</taxon>
        <taxon>Sphingobacteriaceae</taxon>
        <taxon>Parapedobacter</taxon>
    </lineage>
</organism>
<keyword evidence="6" id="KW-0804">Transcription</keyword>
<dbReference type="Pfam" id="PF00440">
    <property type="entry name" value="TetR_N"/>
    <property type="match status" value="1"/>
</dbReference>
<keyword evidence="11" id="KW-1185">Reference proteome</keyword>
<dbReference type="Proteomes" id="UP000660862">
    <property type="component" value="Unassembled WGS sequence"/>
</dbReference>
<dbReference type="Pfam" id="PF18665">
    <property type="entry name" value="TetR_C_37"/>
    <property type="match status" value="1"/>
</dbReference>
<dbReference type="PANTHER" id="PTHR47506:SF6">
    <property type="entry name" value="HTH-TYPE TRANSCRIPTIONAL REPRESSOR NEMR"/>
    <property type="match status" value="1"/>
</dbReference>
<evidence type="ECO:0000256" key="7">
    <source>
        <dbReference type="ARBA" id="ARBA00030200"/>
    </source>
</evidence>
<evidence type="ECO:0000313" key="10">
    <source>
        <dbReference type="EMBL" id="GGG74470.1"/>
    </source>
</evidence>
<evidence type="ECO:0000256" key="2">
    <source>
        <dbReference type="ARBA" id="ARBA00011738"/>
    </source>
</evidence>
<dbReference type="InterPro" id="IPR009057">
    <property type="entry name" value="Homeodomain-like_sf"/>
</dbReference>
<evidence type="ECO:0000256" key="8">
    <source>
        <dbReference type="PROSITE-ProRule" id="PRU00335"/>
    </source>
</evidence>
<gene>
    <name evidence="10" type="ORF">GCM10007415_02450</name>
</gene>
<evidence type="ECO:0000256" key="6">
    <source>
        <dbReference type="ARBA" id="ARBA00023163"/>
    </source>
</evidence>
<dbReference type="SUPFAM" id="SSF48498">
    <property type="entry name" value="Tetracyclin repressor-like, C-terminal domain"/>
    <property type="match status" value="1"/>
</dbReference>
<dbReference type="SUPFAM" id="SSF46689">
    <property type="entry name" value="Homeodomain-like"/>
    <property type="match status" value="1"/>
</dbReference>
<dbReference type="PANTHER" id="PTHR47506">
    <property type="entry name" value="TRANSCRIPTIONAL REGULATORY PROTEIN"/>
    <property type="match status" value="1"/>
</dbReference>
<name>A0A917HCJ0_9SPHI</name>
<dbReference type="Gene3D" id="1.10.357.10">
    <property type="entry name" value="Tetracycline Repressor, domain 2"/>
    <property type="match status" value="1"/>
</dbReference>
<reference evidence="10" key="1">
    <citation type="journal article" date="2014" name="Int. J. Syst. Evol. Microbiol.">
        <title>Complete genome sequence of Corynebacterium casei LMG S-19264T (=DSM 44701T), isolated from a smear-ripened cheese.</title>
        <authorList>
            <consortium name="US DOE Joint Genome Institute (JGI-PGF)"/>
            <person name="Walter F."/>
            <person name="Albersmeier A."/>
            <person name="Kalinowski J."/>
            <person name="Ruckert C."/>
        </authorList>
    </citation>
    <scope>NUCLEOTIDE SEQUENCE</scope>
    <source>
        <strain evidence="10">CGMCC 1.12195</strain>
    </source>
</reference>
<proteinExistence type="predicted"/>
<dbReference type="AlphaFoldDB" id="A0A917HCJ0"/>
<dbReference type="InterPro" id="IPR041646">
    <property type="entry name" value="IcaR_C"/>
</dbReference>
<comment type="subunit">
    <text evidence="2">Homodimer.</text>
</comment>
<evidence type="ECO:0000256" key="4">
    <source>
        <dbReference type="ARBA" id="ARBA00023015"/>
    </source>
</evidence>
<feature type="domain" description="HTH tetR-type" evidence="9">
    <location>
        <begin position="27"/>
        <end position="87"/>
    </location>
</feature>
<evidence type="ECO:0000256" key="1">
    <source>
        <dbReference type="ARBA" id="ARBA00002291"/>
    </source>
</evidence>
<evidence type="ECO:0000313" key="11">
    <source>
        <dbReference type="Proteomes" id="UP000660862"/>
    </source>
</evidence>
<protein>
    <recommendedName>
        <fullName evidence="3">Biofilm operon icaADBC HTH-type negative transcriptional regulator IcaR</fullName>
    </recommendedName>
    <alternativeName>
        <fullName evidence="7">Intercellular adhesion protein R</fullName>
    </alternativeName>
</protein>
<feature type="DNA-binding region" description="H-T-H motif" evidence="8">
    <location>
        <begin position="50"/>
        <end position="69"/>
    </location>
</feature>
<evidence type="ECO:0000256" key="3">
    <source>
        <dbReference type="ARBA" id="ARBA00014341"/>
    </source>
</evidence>
<dbReference type="GO" id="GO:0003677">
    <property type="term" value="F:DNA binding"/>
    <property type="evidence" value="ECO:0007669"/>
    <property type="project" value="UniProtKB-UniRule"/>
</dbReference>
<comment type="caution">
    <text evidence="10">The sequence shown here is derived from an EMBL/GenBank/DDBJ whole genome shotgun (WGS) entry which is preliminary data.</text>
</comment>
<accession>A0A917HCJ0</accession>
<dbReference type="InterPro" id="IPR001647">
    <property type="entry name" value="HTH_TetR"/>
</dbReference>
<dbReference type="EMBL" id="BMER01000001">
    <property type="protein sequence ID" value="GGG74470.1"/>
    <property type="molecule type" value="Genomic_DNA"/>
</dbReference>
<evidence type="ECO:0000256" key="5">
    <source>
        <dbReference type="ARBA" id="ARBA00023125"/>
    </source>
</evidence>
<evidence type="ECO:0000259" key="9">
    <source>
        <dbReference type="PROSITE" id="PS50977"/>
    </source>
</evidence>
<dbReference type="PROSITE" id="PS50977">
    <property type="entry name" value="HTH_TETR_2"/>
    <property type="match status" value="1"/>
</dbReference>
<keyword evidence="4" id="KW-0805">Transcription regulation</keyword>
<sequence>MKFNTNEFFYFRFGYKHTPMGRKSLRETRQLEIIKVFYKVAKKEGLENTSIAKIAKVMDINPSLIIHYFQTKEELTYALIDYILDKYLLIYKIGKDNNIPLKQALITVIDDLFSKKWNKLFDDGLFYSCYALAFRDKKVKAMYKGLTDSLRERLTALIDRGKAAQLVEVDDPRRTADLIFALVDGAYFYLSLATDTKAFDEKITEYKAEAFRLLSIRDTIASP</sequence>
<keyword evidence="5 8" id="KW-0238">DNA-binding</keyword>
<dbReference type="InterPro" id="IPR036271">
    <property type="entry name" value="Tet_transcr_reg_TetR-rel_C_sf"/>
</dbReference>
<comment type="function">
    <text evidence="1">Represses transcription of the icaADBC operon necessary for biofilm production.</text>
</comment>
<reference evidence="10" key="2">
    <citation type="submission" date="2020-09" db="EMBL/GenBank/DDBJ databases">
        <authorList>
            <person name="Sun Q."/>
            <person name="Zhou Y."/>
        </authorList>
    </citation>
    <scope>NUCLEOTIDE SEQUENCE</scope>
    <source>
        <strain evidence="10">CGMCC 1.12195</strain>
    </source>
</reference>